<evidence type="ECO:0000313" key="7">
    <source>
        <dbReference type="Proteomes" id="UP000503251"/>
    </source>
</evidence>
<keyword evidence="2" id="KW-0547">Nucleotide-binding</keyword>
<feature type="domain" description="ABC transporter" evidence="5">
    <location>
        <begin position="3"/>
        <end position="207"/>
    </location>
</feature>
<dbReference type="InterPro" id="IPR003439">
    <property type="entry name" value="ABC_transporter-like_ATP-bd"/>
</dbReference>
<dbReference type="Proteomes" id="UP000503251">
    <property type="component" value="Chromosome"/>
</dbReference>
<feature type="region of interest" description="Disordered" evidence="4">
    <location>
        <begin position="220"/>
        <end position="246"/>
    </location>
</feature>
<protein>
    <submittedName>
        <fullName evidence="6">ABC-F family ATP-binding cassette domain-containing protein</fullName>
    </submittedName>
</protein>
<dbReference type="Pfam" id="PF00005">
    <property type="entry name" value="ABC_tran"/>
    <property type="match status" value="2"/>
</dbReference>
<evidence type="ECO:0000313" key="6">
    <source>
        <dbReference type="EMBL" id="QJT09039.1"/>
    </source>
</evidence>
<dbReference type="PANTHER" id="PTHR19211:SF6">
    <property type="entry name" value="BLL7188 PROTEIN"/>
    <property type="match status" value="1"/>
</dbReference>
<sequence length="506" mass="55798">MSLIFHHVFFSYNGATPLFEDITAHFATGWTGIVGPNGAGKSTLLHLALGLLEPVQGSIKRSGDVVFCPQRTDDAPELLPELLAAADGDAYALRGRLQIGDDWAARWSSLSHGERKRAQIAVALWQRPGILLVDEPTNHIDIEAHALLVNALATFRGVGLLVSHDRALLDGLCRQCLFLDPPGAVMRPGGYTEAAAQERQEEESARDRQQILEQEVKRLTGESKRRRAKAGRADRRRSKRNLARGDSDGRAKINLVRVSGKDGQDGRLARQLDGRIAQVQDSLADITVKKRYPASFWLEGSTSPRRRLISLPACEVGLDGTRRLEVPGFSMLRDERVAITGANGLGKSTFLRHVLRSLNLEQDRLLYLPQEIDLNETREIMAAMHRLSSEQLGNVMTVVSALGSRPERLLRNLDASPGELRKVLLALGVIRRPHLIIMDEPTNHLDLPAIECLENALAQCPCGLLLVSHDMGFLSRVAVTRWHLEQNGETVAMRRDDAFRGSGGNG</sequence>
<keyword evidence="1" id="KW-0677">Repeat</keyword>
<dbReference type="InterPro" id="IPR027417">
    <property type="entry name" value="P-loop_NTPase"/>
</dbReference>
<evidence type="ECO:0000259" key="5">
    <source>
        <dbReference type="PROSITE" id="PS50893"/>
    </source>
</evidence>
<dbReference type="GO" id="GO:0005524">
    <property type="term" value="F:ATP binding"/>
    <property type="evidence" value="ECO:0007669"/>
    <property type="project" value="UniProtKB-KW"/>
</dbReference>
<organism evidence="6 7">
    <name type="scientific">Oceanidesulfovibrio marinus</name>
    <dbReference type="NCBI Taxonomy" id="370038"/>
    <lineage>
        <taxon>Bacteria</taxon>
        <taxon>Pseudomonadati</taxon>
        <taxon>Thermodesulfobacteriota</taxon>
        <taxon>Desulfovibrionia</taxon>
        <taxon>Desulfovibrionales</taxon>
        <taxon>Desulfovibrionaceae</taxon>
        <taxon>Oceanidesulfovibrio</taxon>
    </lineage>
</organism>
<dbReference type="PROSITE" id="PS00211">
    <property type="entry name" value="ABC_TRANSPORTER_1"/>
    <property type="match status" value="1"/>
</dbReference>
<dbReference type="EMBL" id="CP039543">
    <property type="protein sequence ID" value="QJT09039.1"/>
    <property type="molecule type" value="Genomic_DNA"/>
</dbReference>
<dbReference type="Gene3D" id="3.40.50.300">
    <property type="entry name" value="P-loop containing nucleotide triphosphate hydrolases"/>
    <property type="match status" value="2"/>
</dbReference>
<reference evidence="6 7" key="1">
    <citation type="submission" date="2019-04" db="EMBL/GenBank/DDBJ databases">
        <title>Isolation and culture of sulfate reducing bacteria from the cold seep of the South China Sea.</title>
        <authorList>
            <person name="Sun C."/>
            <person name="Liu R."/>
        </authorList>
    </citation>
    <scope>NUCLEOTIDE SEQUENCE [LARGE SCALE GENOMIC DNA]</scope>
    <source>
        <strain evidence="6 7">CS1</strain>
    </source>
</reference>
<feature type="compositionally biased region" description="Basic residues" evidence="4">
    <location>
        <begin position="224"/>
        <end position="242"/>
    </location>
</feature>
<dbReference type="InterPro" id="IPR050611">
    <property type="entry name" value="ABCF"/>
</dbReference>
<dbReference type="InterPro" id="IPR017871">
    <property type="entry name" value="ABC_transporter-like_CS"/>
</dbReference>
<evidence type="ECO:0000256" key="3">
    <source>
        <dbReference type="ARBA" id="ARBA00022840"/>
    </source>
</evidence>
<keyword evidence="3 6" id="KW-0067">ATP-binding</keyword>
<evidence type="ECO:0000256" key="2">
    <source>
        <dbReference type="ARBA" id="ARBA00022741"/>
    </source>
</evidence>
<evidence type="ECO:0000256" key="4">
    <source>
        <dbReference type="SAM" id="MobiDB-lite"/>
    </source>
</evidence>
<dbReference type="RefSeq" id="WP_171267143.1">
    <property type="nucleotide sequence ID" value="NZ_CP039543.1"/>
</dbReference>
<dbReference type="InterPro" id="IPR003593">
    <property type="entry name" value="AAA+_ATPase"/>
</dbReference>
<dbReference type="PANTHER" id="PTHR19211">
    <property type="entry name" value="ATP-BINDING TRANSPORT PROTEIN-RELATED"/>
    <property type="match status" value="1"/>
</dbReference>
<dbReference type="SUPFAM" id="SSF52540">
    <property type="entry name" value="P-loop containing nucleoside triphosphate hydrolases"/>
    <property type="match status" value="2"/>
</dbReference>
<dbReference type="PROSITE" id="PS50893">
    <property type="entry name" value="ABC_TRANSPORTER_2"/>
    <property type="match status" value="1"/>
</dbReference>
<name>A0ABX6NFW5_9BACT</name>
<evidence type="ECO:0000256" key="1">
    <source>
        <dbReference type="ARBA" id="ARBA00022737"/>
    </source>
</evidence>
<gene>
    <name evidence="6" type="ORF">E8L03_08885</name>
</gene>
<dbReference type="SMART" id="SM00382">
    <property type="entry name" value="AAA"/>
    <property type="match status" value="2"/>
</dbReference>
<proteinExistence type="predicted"/>
<keyword evidence="7" id="KW-1185">Reference proteome</keyword>
<accession>A0ABX6NFW5</accession>